<dbReference type="Pfam" id="PF10543">
    <property type="entry name" value="ORF6N"/>
    <property type="match status" value="1"/>
</dbReference>
<protein>
    <submittedName>
        <fullName evidence="2">ORF6N domain-containing protein</fullName>
    </submittedName>
</protein>
<dbReference type="InterPro" id="IPR018873">
    <property type="entry name" value="KilA-N_DNA-bd_domain"/>
</dbReference>
<name>A0ABS0MEW0_SERRU</name>
<gene>
    <name evidence="2" type="ORF">I5U13_14670</name>
</gene>
<dbReference type="Proteomes" id="UP000624159">
    <property type="component" value="Unassembled WGS sequence"/>
</dbReference>
<comment type="caution">
    <text evidence="2">The sequence shown here is derived from an EMBL/GenBank/DDBJ whole genome shotgun (WGS) entry which is preliminary data.</text>
</comment>
<organism evidence="2 3">
    <name type="scientific">Serratia rubidaea</name>
    <name type="common">Serratia marinorubra</name>
    <dbReference type="NCBI Taxonomy" id="61652"/>
    <lineage>
        <taxon>Bacteria</taxon>
        <taxon>Pseudomonadati</taxon>
        <taxon>Pseudomonadota</taxon>
        <taxon>Gammaproteobacteria</taxon>
        <taxon>Enterobacterales</taxon>
        <taxon>Yersiniaceae</taxon>
        <taxon>Serratia</taxon>
    </lineage>
</organism>
<sequence length="271" mass="30663">MAKKNELMAVEAKDLQIIEYRGQRVVTTEQMAAGYGTDVANIKVNYSRNANRFVEGKHFFKVVGKELADLRVSFSYLQISSKTRSLMLWTERGAANHAKMLETDQAWSYYDEMVEFYFTRREALPVLDALAALNDPEFLRGTLLTYSEKVIGLEHKVKEVASERDKAVRTKSHISRKREASALGKLSAATRKCRELEERLGESVKHATITKVEGKTGGEYRFVDLRRWCKANGATAVDVPDPRYGSVKSWPAGAWLNVYGVDLRKLFGGVR</sequence>
<evidence type="ECO:0000313" key="3">
    <source>
        <dbReference type="Proteomes" id="UP000624159"/>
    </source>
</evidence>
<accession>A0ABS0MEW0</accession>
<reference evidence="2 3" key="1">
    <citation type="submission" date="2020-11" db="EMBL/GenBank/DDBJ databases">
        <title>Enhanced detection system for hospital associated transmission using whole genome sequencing surveillance.</title>
        <authorList>
            <person name="Harrison L.H."/>
            <person name="Van Tyne D."/>
            <person name="Marsh J.W."/>
            <person name="Griffith M.P."/>
            <person name="Snyder D.J."/>
            <person name="Cooper V.S."/>
            <person name="Mustapha M."/>
        </authorList>
    </citation>
    <scope>NUCLEOTIDE SEQUENCE [LARGE SCALE GENOMIC DNA]</scope>
    <source>
        <strain evidence="2 3">SER00230</strain>
    </source>
</reference>
<dbReference type="RefSeq" id="WP_197664501.1">
    <property type="nucleotide sequence ID" value="NZ_JADULK010000007.1"/>
</dbReference>
<dbReference type="EMBL" id="JADULK010000007">
    <property type="protein sequence ID" value="MBH1930898.1"/>
    <property type="molecule type" value="Genomic_DNA"/>
</dbReference>
<keyword evidence="3" id="KW-1185">Reference proteome</keyword>
<proteinExistence type="predicted"/>
<evidence type="ECO:0000313" key="2">
    <source>
        <dbReference type="EMBL" id="MBH1930898.1"/>
    </source>
</evidence>
<evidence type="ECO:0000259" key="1">
    <source>
        <dbReference type="Pfam" id="PF10543"/>
    </source>
</evidence>
<feature type="domain" description="KilA-N DNA-binding" evidence="1">
    <location>
        <begin position="16"/>
        <end position="100"/>
    </location>
</feature>